<gene>
    <name evidence="9" type="ORF">GQ26_0260610</name>
</gene>
<accession>A0A093XHT8</accession>
<evidence type="ECO:0000313" key="9">
    <source>
        <dbReference type="EMBL" id="KFX44793.1"/>
    </source>
</evidence>
<dbReference type="InterPro" id="IPR006121">
    <property type="entry name" value="HMA_dom"/>
</dbReference>
<evidence type="ECO:0000259" key="8">
    <source>
        <dbReference type="PROSITE" id="PS50846"/>
    </source>
</evidence>
<dbReference type="Gene3D" id="3.30.70.100">
    <property type="match status" value="1"/>
</dbReference>
<dbReference type="SUPFAM" id="SSF55008">
    <property type="entry name" value="HMA, heavy metal-associated domain"/>
    <property type="match status" value="1"/>
</dbReference>
<evidence type="ECO:0000256" key="7">
    <source>
        <dbReference type="ARBA" id="ARBA00038171"/>
    </source>
</evidence>
<dbReference type="PROSITE" id="PS01047">
    <property type="entry name" value="HMA_1"/>
    <property type="match status" value="1"/>
</dbReference>
<evidence type="ECO:0000256" key="1">
    <source>
        <dbReference type="ARBA" id="ARBA00022448"/>
    </source>
</evidence>
<dbReference type="GO" id="GO:0016531">
    <property type="term" value="F:copper chaperone activity"/>
    <property type="evidence" value="ECO:0007669"/>
    <property type="project" value="TreeGrafter"/>
</dbReference>
<keyword evidence="4" id="KW-0186">Copper</keyword>
<sequence length="85" mass="9055">MAEHQYKFNVSMSCGGCSGAVERVLKKLDVVIFVLGVKSYDVSLESQTATVVAEDSLGYEKVLETIKKTGKTVNSGEADGIPQAV</sequence>
<keyword evidence="5" id="KW-0406">Ion transport</keyword>
<evidence type="ECO:0000256" key="4">
    <source>
        <dbReference type="ARBA" id="ARBA00023008"/>
    </source>
</evidence>
<evidence type="ECO:0000256" key="6">
    <source>
        <dbReference type="ARBA" id="ARBA00023186"/>
    </source>
</evidence>
<keyword evidence="6" id="KW-0143">Chaperone</keyword>
<dbReference type="InterPro" id="IPR017969">
    <property type="entry name" value="Heavy-metal-associated_CS"/>
</dbReference>
<keyword evidence="1" id="KW-0813">Transport</keyword>
<reference evidence="9" key="1">
    <citation type="journal article" date="2014" name="PLoS Genet.">
        <title>Signature Gene Expression Reveals Novel Clues to the Molecular Mechanisms of Dimorphic Transition in Penicillium marneffei.</title>
        <authorList>
            <person name="Yang E."/>
            <person name="Wang G."/>
            <person name="Cai J."/>
            <person name="Woo P.C."/>
            <person name="Lau S.K."/>
            <person name="Yuen K.-Y."/>
            <person name="Chow W.-N."/>
            <person name="Lin X."/>
        </authorList>
    </citation>
    <scope>NUCLEOTIDE SEQUENCE [LARGE SCALE GENOMIC DNA]</scope>
    <source>
        <strain evidence="9">PM1</strain>
    </source>
</reference>
<dbReference type="PANTHER" id="PTHR46365">
    <property type="entry name" value="COPPER TRANSPORT PROTEIN ATOX1"/>
    <property type="match status" value="1"/>
</dbReference>
<name>A0A093XHT8_TALMA</name>
<dbReference type="PROSITE" id="PS50846">
    <property type="entry name" value="HMA_2"/>
    <property type="match status" value="1"/>
</dbReference>
<dbReference type="InterPro" id="IPR051881">
    <property type="entry name" value="Copper_transport_ATOX1-like"/>
</dbReference>
<dbReference type="GO" id="GO:0006825">
    <property type="term" value="P:copper ion transport"/>
    <property type="evidence" value="ECO:0007669"/>
    <property type="project" value="UniProtKB-KW"/>
</dbReference>
<dbReference type="CDD" id="cd00371">
    <property type="entry name" value="HMA"/>
    <property type="match status" value="1"/>
</dbReference>
<dbReference type="GO" id="GO:0046872">
    <property type="term" value="F:metal ion binding"/>
    <property type="evidence" value="ECO:0007669"/>
    <property type="project" value="UniProtKB-KW"/>
</dbReference>
<dbReference type="Pfam" id="PF00403">
    <property type="entry name" value="HMA"/>
    <property type="match status" value="1"/>
</dbReference>
<dbReference type="PANTHER" id="PTHR46365:SF1">
    <property type="entry name" value="COPPER TRANSPORT PROTEIN ATOX1"/>
    <property type="match status" value="1"/>
</dbReference>
<dbReference type="GO" id="GO:0005829">
    <property type="term" value="C:cytosol"/>
    <property type="evidence" value="ECO:0007669"/>
    <property type="project" value="TreeGrafter"/>
</dbReference>
<dbReference type="eggNOG" id="KOG1603">
    <property type="taxonomic scope" value="Eukaryota"/>
</dbReference>
<dbReference type="AlphaFoldDB" id="A0A093XHT8"/>
<proteinExistence type="inferred from homology"/>
<dbReference type="HOGENOM" id="CLU_134973_3_1_1"/>
<dbReference type="InterPro" id="IPR036163">
    <property type="entry name" value="HMA_dom_sf"/>
</dbReference>
<evidence type="ECO:0000256" key="5">
    <source>
        <dbReference type="ARBA" id="ARBA00023065"/>
    </source>
</evidence>
<evidence type="ECO:0000256" key="3">
    <source>
        <dbReference type="ARBA" id="ARBA00022796"/>
    </source>
</evidence>
<comment type="caution">
    <text evidence="9">The sequence shown here is derived from an EMBL/GenBank/DDBJ whole genome shotgun (WGS) entry which is preliminary data.</text>
</comment>
<keyword evidence="3" id="KW-0187">Copper transport</keyword>
<organism evidence="9">
    <name type="scientific">Talaromyces marneffei PM1</name>
    <dbReference type="NCBI Taxonomy" id="1077442"/>
    <lineage>
        <taxon>Eukaryota</taxon>
        <taxon>Fungi</taxon>
        <taxon>Dikarya</taxon>
        <taxon>Ascomycota</taxon>
        <taxon>Pezizomycotina</taxon>
        <taxon>Eurotiomycetes</taxon>
        <taxon>Eurotiomycetidae</taxon>
        <taxon>Eurotiales</taxon>
        <taxon>Trichocomaceae</taxon>
        <taxon>Talaromyces</taxon>
        <taxon>Talaromyces sect. Talaromyces</taxon>
    </lineage>
</organism>
<dbReference type="FunFam" id="3.30.70.100:FF:000008">
    <property type="entry name" value="Copper transport protein ATOX1"/>
    <property type="match status" value="1"/>
</dbReference>
<keyword evidence="2" id="KW-0479">Metal-binding</keyword>
<evidence type="ECO:0000256" key="2">
    <source>
        <dbReference type="ARBA" id="ARBA00022723"/>
    </source>
</evidence>
<feature type="domain" description="HMA" evidence="8">
    <location>
        <begin position="3"/>
        <end position="74"/>
    </location>
</feature>
<dbReference type="EMBL" id="JPOX01000026">
    <property type="protein sequence ID" value="KFX44793.1"/>
    <property type="molecule type" value="Genomic_DNA"/>
</dbReference>
<comment type="similarity">
    <text evidence="7">Belongs to the ATX1 family.</text>
</comment>
<protein>
    <submittedName>
        <fullName evidence="9">Metal homeostasis factor ATX1</fullName>
    </submittedName>
</protein>